<feature type="compositionally biased region" description="Polar residues" evidence="1">
    <location>
        <begin position="353"/>
        <end position="368"/>
    </location>
</feature>
<proteinExistence type="predicted"/>
<feature type="compositionally biased region" description="Basic and acidic residues" evidence="1">
    <location>
        <begin position="247"/>
        <end position="286"/>
    </location>
</feature>
<dbReference type="EMBL" id="HBFP01011523">
    <property type="protein sequence ID" value="CAD8823926.1"/>
    <property type="molecule type" value="Transcribed_RNA"/>
</dbReference>
<dbReference type="GO" id="GO:0000462">
    <property type="term" value="P:maturation of SSU-rRNA from tricistronic rRNA transcript (SSU-rRNA, 5.8S rRNA, LSU-rRNA)"/>
    <property type="evidence" value="ECO:0007669"/>
    <property type="project" value="TreeGrafter"/>
</dbReference>
<sequence length="390" mass="44055">MRSGGDSDGARLGESLRLIVDTSRSLNSRLTSVPEQIWGATGKGVSILDLKSLLLLDYITNVAYLLLHKLHSESIRDHPAVRQLIALRVTLDKLAPIESALRYQIEQLIKLATNADAEQLNPKSTAAQALRPNLSALQAGAVDESDSSFDTENQTRGGDEDALVQLSGSDDAEEVQEHVNNRGAFRVRKEGETEFMGRDEERAERRRLKERARIRKSSGVRELLAQMSERPEEVRGGAGESDSDGGDLDRERYEEDNFVRLMVTKKDKKERAKREREKKKREWEGELGELEHFLDSRKSETAELIDDDLRNAGSSKRRRNQQKEQVTVIPGDNGDSGSEIEDDLDVTRKNRNPLKNQTRTRNSAQRGTGHTRFGSSERSHRRSKSSRRRM</sequence>
<dbReference type="Pfam" id="PF04000">
    <property type="entry name" value="Sas10_Utp3"/>
    <property type="match status" value="1"/>
</dbReference>
<reference evidence="2" key="1">
    <citation type="submission" date="2021-01" db="EMBL/GenBank/DDBJ databases">
        <authorList>
            <person name="Corre E."/>
            <person name="Pelletier E."/>
            <person name="Niang G."/>
            <person name="Scheremetjew M."/>
            <person name="Finn R."/>
            <person name="Kale V."/>
            <person name="Holt S."/>
            <person name="Cochrane G."/>
            <person name="Meng A."/>
            <person name="Brown T."/>
            <person name="Cohen L."/>
        </authorList>
    </citation>
    <scope>NUCLEOTIDE SEQUENCE</scope>
    <source>
        <strain evidence="2">CCMP3278</strain>
    </source>
</reference>
<feature type="region of interest" description="Disordered" evidence="1">
    <location>
        <begin position="308"/>
        <end position="390"/>
    </location>
</feature>
<evidence type="ECO:0000313" key="2">
    <source>
        <dbReference type="EMBL" id="CAD8823926.1"/>
    </source>
</evidence>
<feature type="region of interest" description="Disordered" evidence="1">
    <location>
        <begin position="217"/>
        <end position="286"/>
    </location>
</feature>
<accession>A0A7S0ZJQ6</accession>
<gene>
    <name evidence="2" type="ORF">TOLI1172_LOCUS8325</name>
</gene>
<evidence type="ECO:0000256" key="1">
    <source>
        <dbReference type="SAM" id="MobiDB-lite"/>
    </source>
</evidence>
<feature type="compositionally biased region" description="Basic residues" evidence="1">
    <location>
        <begin position="379"/>
        <end position="390"/>
    </location>
</feature>
<dbReference type="PANTHER" id="PTHR13237">
    <property type="entry name" value="SOMETHING ABOUT SILENCING PROTEIN 10-RELATED"/>
    <property type="match status" value="1"/>
</dbReference>
<organism evidence="2">
    <name type="scientific">Timspurckia oligopyrenoides</name>
    <dbReference type="NCBI Taxonomy" id="708627"/>
    <lineage>
        <taxon>Eukaryota</taxon>
        <taxon>Rhodophyta</taxon>
        <taxon>Bangiophyceae</taxon>
        <taxon>Porphyridiales</taxon>
        <taxon>Porphyridiaceae</taxon>
        <taxon>Timspurckia</taxon>
    </lineage>
</organism>
<dbReference type="InterPro" id="IPR007146">
    <property type="entry name" value="Sas10/Utp3/C1D"/>
</dbReference>
<dbReference type="PANTHER" id="PTHR13237:SF9">
    <property type="entry name" value="NEUROGUIDIN"/>
    <property type="match status" value="1"/>
</dbReference>
<dbReference type="AlphaFoldDB" id="A0A7S0ZJQ6"/>
<dbReference type="GO" id="GO:0032040">
    <property type="term" value="C:small-subunit processome"/>
    <property type="evidence" value="ECO:0007669"/>
    <property type="project" value="TreeGrafter"/>
</dbReference>
<feature type="region of interest" description="Disordered" evidence="1">
    <location>
        <begin position="139"/>
        <end position="159"/>
    </location>
</feature>
<protein>
    <recommendedName>
        <fullName evidence="3">Neuroguidin</fullName>
    </recommendedName>
</protein>
<evidence type="ECO:0008006" key="3">
    <source>
        <dbReference type="Google" id="ProtNLM"/>
    </source>
</evidence>
<name>A0A7S0ZJQ6_9RHOD</name>